<gene>
    <name evidence="2" type="ORF">PV11_04420</name>
</gene>
<evidence type="ECO:0000313" key="3">
    <source>
        <dbReference type="Proteomes" id="UP000053599"/>
    </source>
</evidence>
<dbReference type="AlphaFoldDB" id="A0A0D1YMH6"/>
<dbReference type="SUPFAM" id="SSF56281">
    <property type="entry name" value="Metallo-hydrolase/oxidoreductase"/>
    <property type="match status" value="1"/>
</dbReference>
<accession>A0A0D1YMH6</accession>
<name>A0A0D1YMH6_9EURO</name>
<dbReference type="PANTHER" id="PTHR36142">
    <property type="entry name" value="METALLO-HYDROLASE/OXIDOREDUCTASE SUPERFAMILY PROTEIN"/>
    <property type="match status" value="1"/>
</dbReference>
<dbReference type="Gene3D" id="3.60.15.10">
    <property type="entry name" value="Ribonuclease Z/Hydroxyacylglutathione hydrolase-like"/>
    <property type="match status" value="1"/>
</dbReference>
<dbReference type="STRING" id="1016849.A0A0D1YMH6"/>
<feature type="coiled-coil region" evidence="1">
    <location>
        <begin position="86"/>
        <end position="116"/>
    </location>
</feature>
<organism evidence="2 3">
    <name type="scientific">Exophiala sideris</name>
    <dbReference type="NCBI Taxonomy" id="1016849"/>
    <lineage>
        <taxon>Eukaryota</taxon>
        <taxon>Fungi</taxon>
        <taxon>Dikarya</taxon>
        <taxon>Ascomycota</taxon>
        <taxon>Pezizomycotina</taxon>
        <taxon>Eurotiomycetes</taxon>
        <taxon>Chaetothyriomycetidae</taxon>
        <taxon>Chaetothyriales</taxon>
        <taxon>Herpotrichiellaceae</taxon>
        <taxon>Exophiala</taxon>
    </lineage>
</organism>
<dbReference type="PANTHER" id="PTHR36142:SF2">
    <property type="entry name" value="METALLO-HYDROLASE_OXIDOREDUCTASE SUPERFAMILY PROTEIN"/>
    <property type="match status" value="1"/>
</dbReference>
<sequence>MDPILDDKAASQLQNDLRGSLRSAHESKRPILTHLNADTTWLVALPYPSYKSPPPGRLRYNILIDPWLQGSQEDLSAWFSKQWHSVQSSVQTISELEELLREAESLEREHANSSSGTNVPAEPLLSYIDAVAVSHEFTDHCHRDTLTELNPSVPVFATKKAASLIRSWKHFHTVIEMSTFSKGMDWRTTSRPPLPDWIGISRLMTSFDLGSLHSAVLVCFGEPQSPDPTAETLIYTPHGIEASTASVLNTASPRLNNLAFLHGLQDVSLGWAQQLNLGAVNAVKAQKVLQAKYWIGTHDEDKPASGLVARFLKTKKGSVQEALSQLSAAENGKTNGASDWAANIKCVELRNGESLLLE</sequence>
<dbReference type="EMBL" id="KN846952">
    <property type="protein sequence ID" value="KIV82299.1"/>
    <property type="molecule type" value="Genomic_DNA"/>
</dbReference>
<protein>
    <submittedName>
        <fullName evidence="2">Uncharacterized protein</fullName>
    </submittedName>
</protein>
<dbReference type="OrthoDB" id="9971601at2759"/>
<dbReference type="InterPro" id="IPR036866">
    <property type="entry name" value="RibonucZ/Hydroxyglut_hydro"/>
</dbReference>
<evidence type="ECO:0000313" key="2">
    <source>
        <dbReference type="EMBL" id="KIV82299.1"/>
    </source>
</evidence>
<keyword evidence="1" id="KW-0175">Coiled coil</keyword>
<reference evidence="2 3" key="1">
    <citation type="submission" date="2015-01" db="EMBL/GenBank/DDBJ databases">
        <title>The Genome Sequence of Exophiala sideris CBS121828.</title>
        <authorList>
            <consortium name="The Broad Institute Genomics Platform"/>
            <person name="Cuomo C."/>
            <person name="de Hoog S."/>
            <person name="Gorbushina A."/>
            <person name="Stielow B."/>
            <person name="Teixiera M."/>
            <person name="Abouelleil A."/>
            <person name="Chapman S.B."/>
            <person name="Priest M."/>
            <person name="Young S.K."/>
            <person name="Wortman J."/>
            <person name="Nusbaum C."/>
            <person name="Birren B."/>
        </authorList>
    </citation>
    <scope>NUCLEOTIDE SEQUENCE [LARGE SCALE GENOMIC DNA]</scope>
    <source>
        <strain evidence="2 3">CBS 121828</strain>
    </source>
</reference>
<dbReference type="HOGENOM" id="CLU_047435_1_0_1"/>
<evidence type="ECO:0000256" key="1">
    <source>
        <dbReference type="SAM" id="Coils"/>
    </source>
</evidence>
<dbReference type="Proteomes" id="UP000053599">
    <property type="component" value="Unassembled WGS sequence"/>
</dbReference>
<proteinExistence type="predicted"/>